<feature type="domain" description="C-type lectin" evidence="1">
    <location>
        <begin position="46"/>
        <end position="171"/>
    </location>
</feature>
<evidence type="ECO:0000259" key="1">
    <source>
        <dbReference type="PROSITE" id="PS50041"/>
    </source>
</evidence>
<sequence>MDDEHIEICSVFRMRSKLSIMKNHFIVLFFTILFNIQLNNANGVGYDRDYYHFASPLKGTWYQALQHCNSLGKDLVSIRDDLENADLYALMKQYLGKWGGTYRFWTSGTTMANNEWIWMRDGSPIYFGDKLEAGSGLAANETCLQAIYTYDDNRLQFNTGNLNEEHFVLCERKSPHKLDLEQSCNPTKTRSAIRRINA</sequence>
<accession>A0ABM5L6R4</accession>
<dbReference type="GeneID" id="126892598"/>
<reference evidence="2" key="1">
    <citation type="submission" date="2025-05" db="UniProtKB">
        <authorList>
            <consortium name="EnsemblMetazoa"/>
        </authorList>
    </citation>
    <scope>IDENTIFICATION</scope>
</reference>
<evidence type="ECO:0000313" key="3">
    <source>
        <dbReference type="Proteomes" id="UP001652700"/>
    </source>
</evidence>
<protein>
    <recommendedName>
        <fullName evidence="1">C-type lectin domain-containing protein</fullName>
    </recommendedName>
</protein>
<dbReference type="Proteomes" id="UP001652700">
    <property type="component" value="Unplaced"/>
</dbReference>
<evidence type="ECO:0000313" key="2">
    <source>
        <dbReference type="EnsemblMetazoa" id="XP_050518122.1"/>
    </source>
</evidence>
<proteinExistence type="predicted"/>
<dbReference type="SUPFAM" id="SSF56436">
    <property type="entry name" value="C-type lectin-like"/>
    <property type="match status" value="1"/>
</dbReference>
<organism evidence="2 3">
    <name type="scientific">Diabrotica virgifera virgifera</name>
    <name type="common">western corn rootworm</name>
    <dbReference type="NCBI Taxonomy" id="50390"/>
    <lineage>
        <taxon>Eukaryota</taxon>
        <taxon>Metazoa</taxon>
        <taxon>Ecdysozoa</taxon>
        <taxon>Arthropoda</taxon>
        <taxon>Hexapoda</taxon>
        <taxon>Insecta</taxon>
        <taxon>Pterygota</taxon>
        <taxon>Neoptera</taxon>
        <taxon>Endopterygota</taxon>
        <taxon>Coleoptera</taxon>
        <taxon>Polyphaga</taxon>
        <taxon>Cucujiformia</taxon>
        <taxon>Chrysomeloidea</taxon>
        <taxon>Chrysomelidae</taxon>
        <taxon>Galerucinae</taxon>
        <taxon>Diabroticina</taxon>
        <taxon>Diabroticites</taxon>
        <taxon>Diabrotica</taxon>
    </lineage>
</organism>
<dbReference type="CDD" id="cd00037">
    <property type="entry name" value="CLECT"/>
    <property type="match status" value="1"/>
</dbReference>
<dbReference type="InterPro" id="IPR001304">
    <property type="entry name" value="C-type_lectin-like"/>
</dbReference>
<keyword evidence="3" id="KW-1185">Reference proteome</keyword>
<dbReference type="InterPro" id="IPR016186">
    <property type="entry name" value="C-type_lectin-like/link_sf"/>
</dbReference>
<dbReference type="SMART" id="SM00034">
    <property type="entry name" value="CLECT"/>
    <property type="match status" value="1"/>
</dbReference>
<dbReference type="Gene3D" id="3.10.100.10">
    <property type="entry name" value="Mannose-Binding Protein A, subunit A"/>
    <property type="match status" value="1"/>
</dbReference>
<dbReference type="InterPro" id="IPR016187">
    <property type="entry name" value="CTDL_fold"/>
</dbReference>
<dbReference type="EnsemblMetazoa" id="XM_050662165.1">
    <property type="protein sequence ID" value="XP_050518122.1"/>
    <property type="gene ID" value="LOC126892598"/>
</dbReference>
<dbReference type="PROSITE" id="PS50041">
    <property type="entry name" value="C_TYPE_LECTIN_2"/>
    <property type="match status" value="1"/>
</dbReference>
<name>A0ABM5L6R4_DIAVI</name>
<dbReference type="RefSeq" id="XP_050518122.1">
    <property type="nucleotide sequence ID" value="XM_050662165.1"/>
</dbReference>